<feature type="domain" description="Fe-S metabolism associated" evidence="2">
    <location>
        <begin position="29"/>
        <end position="150"/>
    </location>
</feature>
<dbReference type="SUPFAM" id="SSF82649">
    <property type="entry name" value="SufE/NifU"/>
    <property type="match status" value="1"/>
</dbReference>
<comment type="similarity">
    <text evidence="1">Belongs to the SufE family.</text>
</comment>
<reference evidence="3" key="1">
    <citation type="submission" date="2021-11" db="EMBL/GenBank/DDBJ databases">
        <title>Genome sequence.</title>
        <authorList>
            <person name="Sun Q."/>
        </authorList>
    </citation>
    <scope>NUCLEOTIDE SEQUENCE</scope>
    <source>
        <strain evidence="3">JC732</strain>
    </source>
</reference>
<evidence type="ECO:0000259" key="2">
    <source>
        <dbReference type="Pfam" id="PF02657"/>
    </source>
</evidence>
<dbReference type="Pfam" id="PF02657">
    <property type="entry name" value="SufE"/>
    <property type="match status" value="1"/>
</dbReference>
<evidence type="ECO:0000256" key="1">
    <source>
        <dbReference type="ARBA" id="ARBA00010282"/>
    </source>
</evidence>
<organism evidence="3 4">
    <name type="scientific">Blastopirellula sediminis</name>
    <dbReference type="NCBI Taxonomy" id="2894196"/>
    <lineage>
        <taxon>Bacteria</taxon>
        <taxon>Pseudomonadati</taxon>
        <taxon>Planctomycetota</taxon>
        <taxon>Planctomycetia</taxon>
        <taxon>Pirellulales</taxon>
        <taxon>Pirellulaceae</taxon>
        <taxon>Blastopirellula</taxon>
    </lineage>
</organism>
<evidence type="ECO:0000313" key="4">
    <source>
        <dbReference type="Proteomes" id="UP001139103"/>
    </source>
</evidence>
<protein>
    <submittedName>
        <fullName evidence="3">SufE family protein</fullName>
    </submittedName>
</protein>
<dbReference type="AlphaFoldDB" id="A0A9X1MSZ0"/>
<sequence length="159" mass="18029">MMKAPDPFLWEKQARVSDIPRLTAAELIDEFEFYDDPMDRFQYLIELGRQMPPLDDAYKVEAYRVQGCQSQVWLVPQATADGKQLYFLADSDAQIVKGLAALLAMLLSYQTPEEILSFDLEALFEQIGLAQTITPSRANGFYNMVQRIRDLAKAAKKAG</sequence>
<dbReference type="Gene3D" id="3.90.1010.10">
    <property type="match status" value="1"/>
</dbReference>
<name>A0A9X1MSZ0_9BACT</name>
<evidence type="ECO:0000313" key="3">
    <source>
        <dbReference type="EMBL" id="MCC9631522.1"/>
    </source>
</evidence>
<proteinExistence type="inferred from homology"/>
<dbReference type="PANTHER" id="PTHR43597:SF5">
    <property type="entry name" value="SUFE-LIKE PROTEIN 2, CHLOROPLASTIC"/>
    <property type="match status" value="1"/>
</dbReference>
<dbReference type="EMBL" id="JAJKFT010000010">
    <property type="protein sequence ID" value="MCC9631522.1"/>
    <property type="molecule type" value="Genomic_DNA"/>
</dbReference>
<keyword evidence="4" id="KW-1185">Reference proteome</keyword>
<accession>A0A9X1MSZ0</accession>
<dbReference type="InterPro" id="IPR003808">
    <property type="entry name" value="Fe-S_metab-assoc_dom"/>
</dbReference>
<dbReference type="PANTHER" id="PTHR43597">
    <property type="entry name" value="SULFUR ACCEPTOR PROTEIN CSDE"/>
    <property type="match status" value="1"/>
</dbReference>
<dbReference type="Proteomes" id="UP001139103">
    <property type="component" value="Unassembled WGS sequence"/>
</dbReference>
<comment type="caution">
    <text evidence="3">The sequence shown here is derived from an EMBL/GenBank/DDBJ whole genome shotgun (WGS) entry which is preliminary data.</text>
</comment>
<gene>
    <name evidence="3" type="ORF">LOC68_24260</name>
</gene>
<dbReference type="RefSeq" id="WP_230223632.1">
    <property type="nucleotide sequence ID" value="NZ_JAJKFT010000010.1"/>
</dbReference>